<dbReference type="NCBIfam" id="TIGR01496">
    <property type="entry name" value="DHPS"/>
    <property type="match status" value="1"/>
</dbReference>
<dbReference type="InterPro" id="IPR036615">
    <property type="entry name" value="Mur_ligase_C_dom_sf"/>
</dbReference>
<dbReference type="PANTHER" id="PTHR20941">
    <property type="entry name" value="FOLATE SYNTHESIS PROTEINS"/>
    <property type="match status" value="1"/>
</dbReference>
<comment type="catalytic activity">
    <reaction evidence="1">
        <text>(7,8-dihydropterin-6-yl)methyl diphosphate + 4-aminobenzoate = 7,8-dihydropteroate + diphosphate</text>
        <dbReference type="Rhea" id="RHEA:19949"/>
        <dbReference type="ChEBI" id="CHEBI:17836"/>
        <dbReference type="ChEBI" id="CHEBI:17839"/>
        <dbReference type="ChEBI" id="CHEBI:33019"/>
        <dbReference type="ChEBI" id="CHEBI:72950"/>
        <dbReference type="EC" id="2.5.1.15"/>
    </reaction>
</comment>
<dbReference type="EC" id="2.5.1.15" evidence="6"/>
<comment type="pathway">
    <text evidence="4">Cofactor biosynthesis; tetrahydrofolylpolyglutamate biosynthesis.</text>
</comment>
<dbReference type="NCBIfam" id="TIGR01499">
    <property type="entry name" value="folC"/>
    <property type="match status" value="1"/>
</dbReference>
<dbReference type="InterPro" id="IPR001645">
    <property type="entry name" value="Folylpolyglutamate_synth"/>
</dbReference>
<dbReference type="Pfam" id="PF00809">
    <property type="entry name" value="Pterin_bind"/>
    <property type="match status" value="1"/>
</dbReference>
<dbReference type="RefSeq" id="WP_256399871.1">
    <property type="nucleotide sequence ID" value="NZ_JANHJR010000002.1"/>
</dbReference>
<evidence type="ECO:0000256" key="4">
    <source>
        <dbReference type="ARBA" id="ARBA00005150"/>
    </source>
</evidence>
<keyword evidence="9 21" id="KW-0808">Transferase</keyword>
<dbReference type="PROSITE" id="PS01012">
    <property type="entry name" value="FOLYLPOLYGLU_SYNT_2"/>
    <property type="match status" value="1"/>
</dbReference>
<dbReference type="AlphaFoldDB" id="A0ABD6DEV6"/>
<dbReference type="GO" id="GO:0005524">
    <property type="term" value="F:ATP binding"/>
    <property type="evidence" value="ECO:0007669"/>
    <property type="project" value="UniProtKB-KW"/>
</dbReference>
<dbReference type="InterPro" id="IPR000489">
    <property type="entry name" value="Pterin-binding_dom"/>
</dbReference>
<keyword evidence="13" id="KW-0460">Magnesium</keyword>
<dbReference type="SUPFAM" id="SSF51717">
    <property type="entry name" value="Dihydropteroate synthetase-like"/>
    <property type="match status" value="1"/>
</dbReference>
<evidence type="ECO:0000256" key="14">
    <source>
        <dbReference type="ARBA" id="ARBA00022909"/>
    </source>
</evidence>
<dbReference type="Proteomes" id="UP001597034">
    <property type="component" value="Unassembled WGS sequence"/>
</dbReference>
<dbReference type="CDD" id="cd00739">
    <property type="entry name" value="DHPS"/>
    <property type="match status" value="1"/>
</dbReference>
<evidence type="ECO:0000256" key="19">
    <source>
        <dbReference type="ARBA" id="ARBA00068433"/>
    </source>
</evidence>
<protein>
    <recommendedName>
        <fullName evidence="19">Probable bifunctional folylpolyglutamate synthase/dihydropteroate synthase</fullName>
        <ecNumber evidence="6">2.5.1.15</ecNumber>
        <ecNumber evidence="7">6.3.2.17</ecNumber>
    </recommendedName>
</protein>
<dbReference type="SUPFAM" id="SSF53623">
    <property type="entry name" value="MurD-like peptide ligases, catalytic domain"/>
    <property type="match status" value="1"/>
</dbReference>
<keyword evidence="11" id="KW-0547">Nucleotide-binding</keyword>
<evidence type="ECO:0000256" key="8">
    <source>
        <dbReference type="ARBA" id="ARBA00022598"/>
    </source>
</evidence>
<dbReference type="GO" id="GO:0046656">
    <property type="term" value="P:folic acid biosynthetic process"/>
    <property type="evidence" value="ECO:0007669"/>
    <property type="project" value="UniProtKB-KW"/>
</dbReference>
<reference evidence="21 22" key="1">
    <citation type="journal article" date="2019" name="Int. J. Syst. Evol. Microbiol.">
        <title>The Global Catalogue of Microorganisms (GCM) 10K type strain sequencing project: providing services to taxonomists for standard genome sequencing and annotation.</title>
        <authorList>
            <consortium name="The Broad Institute Genomics Platform"/>
            <consortium name="The Broad Institute Genome Sequencing Center for Infectious Disease"/>
            <person name="Wu L."/>
            <person name="Ma J."/>
        </authorList>
    </citation>
    <scope>NUCLEOTIDE SEQUENCE [LARGE SCALE GENOMIC DNA]</scope>
    <source>
        <strain evidence="21 22">CGMCC 1.10390</strain>
    </source>
</reference>
<evidence type="ECO:0000256" key="9">
    <source>
        <dbReference type="ARBA" id="ARBA00022679"/>
    </source>
</evidence>
<evidence type="ECO:0000313" key="22">
    <source>
        <dbReference type="Proteomes" id="UP001597034"/>
    </source>
</evidence>
<comment type="cofactor">
    <cofactor evidence="2">
        <name>Mg(2+)</name>
        <dbReference type="ChEBI" id="CHEBI:18420"/>
    </cofactor>
</comment>
<comment type="similarity">
    <text evidence="18">In the N-terminal section; belongs to the folylpolyglutamate synthase family.</text>
</comment>
<keyword evidence="15" id="KW-0511">Multifunctional enzyme</keyword>
<dbReference type="Gene3D" id="3.40.1190.10">
    <property type="entry name" value="Mur-like, catalytic domain"/>
    <property type="match status" value="1"/>
</dbReference>
<dbReference type="InterPro" id="IPR006390">
    <property type="entry name" value="DHP_synth_dom"/>
</dbReference>
<dbReference type="InterPro" id="IPR018109">
    <property type="entry name" value="Folylpolyglutamate_synth_CS"/>
</dbReference>
<evidence type="ECO:0000256" key="13">
    <source>
        <dbReference type="ARBA" id="ARBA00022842"/>
    </source>
</evidence>
<evidence type="ECO:0000256" key="7">
    <source>
        <dbReference type="ARBA" id="ARBA00013025"/>
    </source>
</evidence>
<accession>A0ABD6DEV6</accession>
<dbReference type="InterPro" id="IPR045031">
    <property type="entry name" value="DHP_synth-like"/>
</dbReference>
<keyword evidence="10" id="KW-0479">Metal-binding</keyword>
<dbReference type="Gene3D" id="3.20.20.20">
    <property type="entry name" value="Dihydropteroate synthase-like"/>
    <property type="match status" value="1"/>
</dbReference>
<dbReference type="Gene3D" id="3.90.190.20">
    <property type="entry name" value="Mur ligase, C-terminal domain"/>
    <property type="match status" value="1"/>
</dbReference>
<keyword evidence="22" id="KW-1185">Reference proteome</keyword>
<dbReference type="SUPFAM" id="SSF53244">
    <property type="entry name" value="MurD-like peptide ligases, peptide-binding domain"/>
    <property type="match status" value="1"/>
</dbReference>
<evidence type="ECO:0000256" key="2">
    <source>
        <dbReference type="ARBA" id="ARBA00001946"/>
    </source>
</evidence>
<comment type="similarity">
    <text evidence="5">In the C-terminal section; belongs to the DHPS family.</text>
</comment>
<dbReference type="PANTHER" id="PTHR20941:SF1">
    <property type="entry name" value="FOLIC ACID SYNTHESIS PROTEIN FOL1"/>
    <property type="match status" value="1"/>
</dbReference>
<dbReference type="InterPro" id="IPR013221">
    <property type="entry name" value="Mur_ligase_cen"/>
</dbReference>
<evidence type="ECO:0000256" key="11">
    <source>
        <dbReference type="ARBA" id="ARBA00022741"/>
    </source>
</evidence>
<evidence type="ECO:0000256" key="10">
    <source>
        <dbReference type="ARBA" id="ARBA00022723"/>
    </source>
</evidence>
<dbReference type="PROSITE" id="PS50972">
    <property type="entry name" value="PTERIN_BINDING"/>
    <property type="match status" value="1"/>
</dbReference>
<dbReference type="GO" id="GO:0004326">
    <property type="term" value="F:tetrahydrofolylpolyglutamate synthase activity"/>
    <property type="evidence" value="ECO:0007669"/>
    <property type="project" value="UniProtKB-EC"/>
</dbReference>
<comment type="function">
    <text evidence="17">Can complement an H.volcanii mutant strain that is thymidine auxotroph because it lacks the two dihydrofolate reductase genes encoded by hdrA and hdrB.</text>
</comment>
<evidence type="ECO:0000256" key="18">
    <source>
        <dbReference type="ARBA" id="ARBA00060901"/>
    </source>
</evidence>
<keyword evidence="14" id="KW-0289">Folate biosynthesis</keyword>
<dbReference type="PROSITE" id="PS00793">
    <property type="entry name" value="DHPS_2"/>
    <property type="match status" value="1"/>
</dbReference>
<evidence type="ECO:0000256" key="1">
    <source>
        <dbReference type="ARBA" id="ARBA00000012"/>
    </source>
</evidence>
<evidence type="ECO:0000256" key="15">
    <source>
        <dbReference type="ARBA" id="ARBA00023268"/>
    </source>
</evidence>
<feature type="domain" description="Pterin-binding" evidence="20">
    <location>
        <begin position="559"/>
        <end position="811"/>
    </location>
</feature>
<comment type="catalytic activity">
    <reaction evidence="16">
        <text>(6S)-5,6,7,8-tetrahydrofolyl-(gamma-L-Glu)(n) + L-glutamate + ATP = (6S)-5,6,7,8-tetrahydrofolyl-(gamma-L-Glu)(n+1) + ADP + phosphate + H(+)</text>
        <dbReference type="Rhea" id="RHEA:10580"/>
        <dbReference type="Rhea" id="RHEA-COMP:14738"/>
        <dbReference type="Rhea" id="RHEA-COMP:14740"/>
        <dbReference type="ChEBI" id="CHEBI:15378"/>
        <dbReference type="ChEBI" id="CHEBI:29985"/>
        <dbReference type="ChEBI" id="CHEBI:30616"/>
        <dbReference type="ChEBI" id="CHEBI:43474"/>
        <dbReference type="ChEBI" id="CHEBI:141005"/>
        <dbReference type="ChEBI" id="CHEBI:456216"/>
        <dbReference type="EC" id="6.3.2.17"/>
    </reaction>
</comment>
<keyword evidence="8" id="KW-0436">Ligase</keyword>
<dbReference type="EC" id="6.3.2.17" evidence="7"/>
<name>A0ABD6DEV6_9EURY</name>
<evidence type="ECO:0000313" key="21">
    <source>
        <dbReference type="EMBL" id="MFD1644608.1"/>
    </source>
</evidence>
<evidence type="ECO:0000256" key="3">
    <source>
        <dbReference type="ARBA" id="ARBA00004763"/>
    </source>
</evidence>
<dbReference type="EMBL" id="JBHUDO010000001">
    <property type="protein sequence ID" value="MFD1644608.1"/>
    <property type="molecule type" value="Genomic_DNA"/>
</dbReference>
<dbReference type="GO" id="GO:0046872">
    <property type="term" value="F:metal ion binding"/>
    <property type="evidence" value="ECO:0007669"/>
    <property type="project" value="UniProtKB-KW"/>
</dbReference>
<evidence type="ECO:0000256" key="16">
    <source>
        <dbReference type="ARBA" id="ARBA00047493"/>
    </source>
</evidence>
<sequence>MQYHEAASLLFDLRRYGARPGTESTADLLATVGDPHEDLACVQVAGSNGKGSTTRMVESVLREAGLSVGLYTSPHFEDVRERVRVDGRKVPRSAMCEFVATIQPHVVDRAADGESPTFFEAMTALALWQFDREDVDVAVLEVGIGGRLDATSVVDPIASAVTNVSLEHTQLLGETVEEIATDKAHVAPADRPLVTGATGDALAAVREQAGAVLTVGDDDAAVRTSYGGRENHVEAAVSVSGADADGTDWRVDTRVPTLGAHQATNAGIACALARQAGDELGAAVTEDVLGRGLRNAHWPGRFEVLDDAPLTVLDGAHNPAACERAGETLAEFDYDALHIVFGAMHDKPHREMAAGLPAADAVYTCEPDLQRAEDDAVLARVFEDAGVDTPQPCGAVDSALDRALDAADPDDCVLVTGSLFTVAEARTRWTRVQVPTRVRDVDDATDVLADAAVTDDEIVELRADGVHRVLRTRLQGRQATKIRDSLLTHGGECAVSGLETEGERLDVVLMGTLAEFEALADDIADGPDGLAQFARELRETLELDGDDEVADDYPWTDGAAVMGILNVTPDSFHDGGEYDAVDDALERTREMVDAGVDIVDIGGESTRPGADPVSTAQERDRVVPVIDAVRDAGIDVPISVDTRRAEVARAALDAGADICNDVSGLGDPEMRFVAAEYDAPLVVMHSIDTPVDPGNDIAYDDVVADVLDQLRERVLLAEKAGLDREQIVVDPGLGFGKTAAESFELLDRIDEFDALGCPILVGHSHKSMFGAIGRADGERLPATVAGTAIAADRGADVIRVHDVHENVDAVRVAEGVRDPETLDE</sequence>
<evidence type="ECO:0000256" key="6">
    <source>
        <dbReference type="ARBA" id="ARBA00012458"/>
    </source>
</evidence>
<comment type="pathway">
    <text evidence="3">Cofactor biosynthesis; tetrahydrofolate biosynthesis; 7,8-dihydrofolate from 2-amino-4-hydroxy-6-hydroxymethyl-7,8-dihydropteridine diphosphate and 4-aminobenzoate: step 1/2.</text>
</comment>
<dbReference type="InterPro" id="IPR004101">
    <property type="entry name" value="Mur_ligase_C"/>
</dbReference>
<gene>
    <name evidence="21" type="primary">folP</name>
    <name evidence="21" type="ORF">ACFSBL_02830</name>
</gene>
<organism evidence="21 22">
    <name type="scientific">Haloarchaeobius litoreus</name>
    <dbReference type="NCBI Taxonomy" id="755306"/>
    <lineage>
        <taxon>Archaea</taxon>
        <taxon>Methanobacteriati</taxon>
        <taxon>Methanobacteriota</taxon>
        <taxon>Stenosarchaea group</taxon>
        <taxon>Halobacteria</taxon>
        <taxon>Halobacteriales</taxon>
        <taxon>Halorubellaceae</taxon>
        <taxon>Haloarchaeobius</taxon>
    </lineage>
</organism>
<dbReference type="Pfam" id="PF02875">
    <property type="entry name" value="Mur_ligase_C"/>
    <property type="match status" value="1"/>
</dbReference>
<evidence type="ECO:0000256" key="5">
    <source>
        <dbReference type="ARBA" id="ARBA00009951"/>
    </source>
</evidence>
<dbReference type="Pfam" id="PF08245">
    <property type="entry name" value="Mur_ligase_M"/>
    <property type="match status" value="1"/>
</dbReference>
<dbReference type="FunFam" id="3.40.1190.10:FF:000011">
    <property type="entry name" value="Folylpolyglutamate synthase/dihydrofolate synthase"/>
    <property type="match status" value="1"/>
</dbReference>
<evidence type="ECO:0000256" key="17">
    <source>
        <dbReference type="ARBA" id="ARBA00057011"/>
    </source>
</evidence>
<dbReference type="GO" id="GO:0004156">
    <property type="term" value="F:dihydropteroate synthase activity"/>
    <property type="evidence" value="ECO:0007669"/>
    <property type="project" value="UniProtKB-EC"/>
</dbReference>
<proteinExistence type="inferred from homology"/>
<dbReference type="InterPro" id="IPR036565">
    <property type="entry name" value="Mur-like_cat_sf"/>
</dbReference>
<comment type="caution">
    <text evidence="21">The sequence shown here is derived from an EMBL/GenBank/DDBJ whole genome shotgun (WGS) entry which is preliminary data.</text>
</comment>
<keyword evidence="12" id="KW-0067">ATP-binding</keyword>
<dbReference type="InterPro" id="IPR011005">
    <property type="entry name" value="Dihydropteroate_synth-like_sf"/>
</dbReference>
<dbReference type="PROSITE" id="PS00792">
    <property type="entry name" value="DHPS_1"/>
    <property type="match status" value="1"/>
</dbReference>
<evidence type="ECO:0000256" key="12">
    <source>
        <dbReference type="ARBA" id="ARBA00022840"/>
    </source>
</evidence>
<evidence type="ECO:0000259" key="20">
    <source>
        <dbReference type="PROSITE" id="PS50972"/>
    </source>
</evidence>